<sequence length="227" mass="24323">MSNAGSGAGATSGADSSLMSGSTILYVAASVVGIIILIFTAMFLYRYQRYRRMREEGVLPQALFSTAHTVIPVKRPDFYNVRLDQPSLDHKWADLKPFSCEEVHAGTDEPISKPPTPRPRSSIFKPFRPRTPSTPSTPGTPDTPEPSFPPGLRTPSNASSETLSTAGPATPVLDKPLPRSLQLTVFVAMPSPKTTRPRGASNGAENGMAVGMMRVPFNAPPMVSLVA</sequence>
<keyword evidence="2" id="KW-0812">Transmembrane</keyword>
<evidence type="ECO:0000256" key="1">
    <source>
        <dbReference type="SAM" id="MobiDB-lite"/>
    </source>
</evidence>
<feature type="compositionally biased region" description="Polar residues" evidence="1">
    <location>
        <begin position="154"/>
        <end position="167"/>
    </location>
</feature>
<proteinExistence type="predicted"/>
<keyword evidence="4" id="KW-1185">Reference proteome</keyword>
<evidence type="ECO:0000256" key="2">
    <source>
        <dbReference type="SAM" id="Phobius"/>
    </source>
</evidence>
<dbReference type="Proteomes" id="UP000054007">
    <property type="component" value="Unassembled WGS sequence"/>
</dbReference>
<accession>A0A0D7BLG9</accession>
<dbReference type="EMBL" id="KN880456">
    <property type="protein sequence ID" value="KIY71287.1"/>
    <property type="molecule type" value="Genomic_DNA"/>
</dbReference>
<keyword evidence="2" id="KW-1133">Transmembrane helix</keyword>
<keyword evidence="2" id="KW-0472">Membrane</keyword>
<reference evidence="3 4" key="1">
    <citation type="journal article" date="2015" name="Fungal Genet. Biol.">
        <title>Evolution of novel wood decay mechanisms in Agaricales revealed by the genome sequences of Fistulina hepatica and Cylindrobasidium torrendii.</title>
        <authorList>
            <person name="Floudas D."/>
            <person name="Held B.W."/>
            <person name="Riley R."/>
            <person name="Nagy L.G."/>
            <person name="Koehler G."/>
            <person name="Ransdell A.S."/>
            <person name="Younus H."/>
            <person name="Chow J."/>
            <person name="Chiniquy J."/>
            <person name="Lipzen A."/>
            <person name="Tritt A."/>
            <person name="Sun H."/>
            <person name="Haridas S."/>
            <person name="LaButti K."/>
            <person name="Ohm R.A."/>
            <person name="Kues U."/>
            <person name="Blanchette R.A."/>
            <person name="Grigoriev I.V."/>
            <person name="Minto R.E."/>
            <person name="Hibbett D.S."/>
        </authorList>
    </citation>
    <scope>NUCLEOTIDE SEQUENCE [LARGE SCALE GENOMIC DNA]</scope>
    <source>
        <strain evidence="3 4">FP15055 ss-10</strain>
    </source>
</reference>
<feature type="transmembrane region" description="Helical" evidence="2">
    <location>
        <begin position="24"/>
        <end position="45"/>
    </location>
</feature>
<feature type="region of interest" description="Disordered" evidence="1">
    <location>
        <begin position="105"/>
        <end position="177"/>
    </location>
</feature>
<organism evidence="3 4">
    <name type="scientific">Cylindrobasidium torrendii FP15055 ss-10</name>
    <dbReference type="NCBI Taxonomy" id="1314674"/>
    <lineage>
        <taxon>Eukaryota</taxon>
        <taxon>Fungi</taxon>
        <taxon>Dikarya</taxon>
        <taxon>Basidiomycota</taxon>
        <taxon>Agaricomycotina</taxon>
        <taxon>Agaricomycetes</taxon>
        <taxon>Agaricomycetidae</taxon>
        <taxon>Agaricales</taxon>
        <taxon>Marasmiineae</taxon>
        <taxon>Physalacriaceae</taxon>
        <taxon>Cylindrobasidium</taxon>
    </lineage>
</organism>
<evidence type="ECO:0000313" key="4">
    <source>
        <dbReference type="Proteomes" id="UP000054007"/>
    </source>
</evidence>
<name>A0A0D7BLG9_9AGAR</name>
<protein>
    <submittedName>
        <fullName evidence="3">Uncharacterized protein</fullName>
    </submittedName>
</protein>
<dbReference type="AlphaFoldDB" id="A0A0D7BLG9"/>
<evidence type="ECO:0000313" key="3">
    <source>
        <dbReference type="EMBL" id="KIY71287.1"/>
    </source>
</evidence>
<gene>
    <name evidence="3" type="ORF">CYLTODRAFT_441376</name>
</gene>
<feature type="compositionally biased region" description="Low complexity" evidence="1">
    <location>
        <begin position="130"/>
        <end position="140"/>
    </location>
</feature>
<dbReference type="OrthoDB" id="10373029at2759"/>